<feature type="chain" id="PRO_5032688781" description="DUF7939 domain-containing protein" evidence="3">
    <location>
        <begin position="23"/>
        <end position="586"/>
    </location>
</feature>
<keyword evidence="2" id="KW-0472">Membrane</keyword>
<gene>
    <name evidence="5" type="ORF">SFSGTM_12380</name>
</gene>
<evidence type="ECO:0000256" key="1">
    <source>
        <dbReference type="SAM" id="MobiDB-lite"/>
    </source>
</evidence>
<organism evidence="5 6">
    <name type="scientific">Sulfuriferula nivalis</name>
    <dbReference type="NCBI Taxonomy" id="2675298"/>
    <lineage>
        <taxon>Bacteria</taxon>
        <taxon>Pseudomonadati</taxon>
        <taxon>Pseudomonadota</taxon>
        <taxon>Betaproteobacteria</taxon>
        <taxon>Nitrosomonadales</taxon>
        <taxon>Sulfuricellaceae</taxon>
        <taxon>Sulfuriferula</taxon>
    </lineage>
</organism>
<dbReference type="InterPro" id="IPR025738">
    <property type="entry name" value="BatD"/>
</dbReference>
<dbReference type="Pfam" id="PF13584">
    <property type="entry name" value="BatD"/>
    <property type="match status" value="1"/>
</dbReference>
<feature type="domain" description="DUF7939" evidence="4">
    <location>
        <begin position="488"/>
        <end position="567"/>
    </location>
</feature>
<dbReference type="AlphaFoldDB" id="A0A809SH63"/>
<evidence type="ECO:0000259" key="4">
    <source>
        <dbReference type="Pfam" id="PF25607"/>
    </source>
</evidence>
<sequence>MKTAYIIFISLLFSSMSMPVMAAINASLDQNQIAPGESVQLTLQHDGQTNSQPDLSPLKQDFEVAGQSSGSSVQIINGKVNSKVELILMLIPKHSGKLQIPALSWDGQHTPVLDLTVVAGAPGQAGNTSGAVTAHPFITTKLDQQQPYVQAAATLVIKIYVDQPLLQASLNFQPGNDVLIQQLGDDQQSSEVYKGKNYQVIQRKYLLFPQRSGQIRLDGPVLNTQVQVQDNTVSANDPFFGNSPFGGMMSATRPLRIQADPVVLNVQPRPANGSAHDWLPAQNVTLNETWKPDSGKIHAGEPVTLHLHLGAIGLTAAQLPDLSQAIQLPQGLRAYPDQAKLNNSVQSDSVFASRDQDIAIIASSAGHYQVPELHLYWWDTSKNQQKEIVLPAHTLDALPGVVTSSTGVTPLPQGASNSDTSSSASLSSPRAGSVFAGDFWKWLSLLFACMWLVTLIIWWRVRKNQSTSKAVTVKEPFIPPVLAPHAEKSRQAFQQACTENDKQAARQSLLDWARATWPQDPPVGLQALSRRLDNPVSQQLIMQLDRACYVDENWQGSALRDALEQLNNGVNKAALAETKLPGLYPK</sequence>
<dbReference type="Pfam" id="PF25607">
    <property type="entry name" value="DUF7939"/>
    <property type="match status" value="1"/>
</dbReference>
<accession>A0A809SH63</accession>
<keyword evidence="2" id="KW-1133">Transmembrane helix</keyword>
<evidence type="ECO:0000256" key="2">
    <source>
        <dbReference type="SAM" id="Phobius"/>
    </source>
</evidence>
<name>A0A809SH63_9PROT</name>
<protein>
    <recommendedName>
        <fullName evidence="4">DUF7939 domain-containing protein</fullName>
    </recommendedName>
</protein>
<dbReference type="RefSeq" id="WP_162084449.1">
    <property type="nucleotide sequence ID" value="NZ_AP021881.1"/>
</dbReference>
<dbReference type="KEGG" id="sniv:SFSGTM_12380"/>
<dbReference type="PANTHER" id="PTHR40940:SF1">
    <property type="entry name" value="PROTEIN BATD"/>
    <property type="match status" value="1"/>
</dbReference>
<evidence type="ECO:0000256" key="3">
    <source>
        <dbReference type="SAM" id="SignalP"/>
    </source>
</evidence>
<reference evidence="6" key="1">
    <citation type="submission" date="2019-11" db="EMBL/GenBank/DDBJ databases">
        <title>Isolation and characterization of a novel species in the genus Sulfuriferula.</title>
        <authorList>
            <person name="Mochizuki J."/>
            <person name="Kojima H."/>
            <person name="Fukui M."/>
        </authorList>
    </citation>
    <scope>NUCLEOTIDE SEQUENCE [LARGE SCALE GENOMIC DNA]</scope>
    <source>
        <strain evidence="6">SGTM</strain>
    </source>
</reference>
<keyword evidence="3" id="KW-0732">Signal</keyword>
<evidence type="ECO:0000313" key="6">
    <source>
        <dbReference type="Proteomes" id="UP000463939"/>
    </source>
</evidence>
<evidence type="ECO:0000313" key="5">
    <source>
        <dbReference type="EMBL" id="BBP00530.1"/>
    </source>
</evidence>
<keyword evidence="2" id="KW-0812">Transmembrane</keyword>
<feature type="compositionally biased region" description="Low complexity" evidence="1">
    <location>
        <begin position="415"/>
        <end position="427"/>
    </location>
</feature>
<proteinExistence type="predicted"/>
<feature type="signal peptide" evidence="3">
    <location>
        <begin position="1"/>
        <end position="22"/>
    </location>
</feature>
<feature type="transmembrane region" description="Helical" evidence="2">
    <location>
        <begin position="439"/>
        <end position="459"/>
    </location>
</feature>
<feature type="region of interest" description="Disordered" evidence="1">
    <location>
        <begin position="408"/>
        <end position="427"/>
    </location>
</feature>
<dbReference type="InterPro" id="IPR057699">
    <property type="entry name" value="DUF7939"/>
</dbReference>
<dbReference type="PANTHER" id="PTHR40940">
    <property type="entry name" value="PROTEIN BATD-RELATED"/>
    <property type="match status" value="1"/>
</dbReference>
<keyword evidence="6" id="KW-1185">Reference proteome</keyword>
<dbReference type="Proteomes" id="UP000463939">
    <property type="component" value="Chromosome"/>
</dbReference>
<dbReference type="EMBL" id="AP021881">
    <property type="protein sequence ID" value="BBP00530.1"/>
    <property type="molecule type" value="Genomic_DNA"/>
</dbReference>